<organism evidence="1 2">
    <name type="scientific">Dyella nitratireducens</name>
    <dbReference type="NCBI Taxonomy" id="1849580"/>
    <lineage>
        <taxon>Bacteria</taxon>
        <taxon>Pseudomonadati</taxon>
        <taxon>Pseudomonadota</taxon>
        <taxon>Gammaproteobacteria</taxon>
        <taxon>Lysobacterales</taxon>
        <taxon>Rhodanobacteraceae</taxon>
        <taxon>Dyella</taxon>
    </lineage>
</organism>
<dbReference type="PANTHER" id="PTHR40036">
    <property type="entry name" value="MACROCIN O-METHYLTRANSFERASE"/>
    <property type="match status" value="1"/>
</dbReference>
<dbReference type="PANTHER" id="PTHR40036:SF1">
    <property type="entry name" value="MACROCIN O-METHYLTRANSFERASE"/>
    <property type="match status" value="1"/>
</dbReference>
<dbReference type="Pfam" id="PF05711">
    <property type="entry name" value="TylF"/>
    <property type="match status" value="1"/>
</dbReference>
<proteinExistence type="predicted"/>
<evidence type="ECO:0008006" key="3">
    <source>
        <dbReference type="Google" id="ProtNLM"/>
    </source>
</evidence>
<reference evidence="2" key="1">
    <citation type="journal article" date="2019" name="Int. J. Syst. Evol. Microbiol.">
        <title>The Global Catalogue of Microorganisms (GCM) 10K type strain sequencing project: providing services to taxonomists for standard genome sequencing and annotation.</title>
        <authorList>
            <consortium name="The Broad Institute Genomics Platform"/>
            <consortium name="The Broad Institute Genome Sequencing Center for Infectious Disease"/>
            <person name="Wu L."/>
            <person name="Ma J."/>
        </authorList>
    </citation>
    <scope>NUCLEOTIDE SEQUENCE [LARGE SCALE GENOMIC DNA]</scope>
    <source>
        <strain evidence="2">CGMCC 1.15439</strain>
    </source>
</reference>
<comment type="caution">
    <text evidence="1">The sequence shown here is derived from an EMBL/GenBank/DDBJ whole genome shotgun (WGS) entry which is preliminary data.</text>
</comment>
<dbReference type="Gene3D" id="3.40.50.150">
    <property type="entry name" value="Vaccinia Virus protein VP39"/>
    <property type="match status" value="1"/>
</dbReference>
<keyword evidence="2" id="KW-1185">Reference proteome</keyword>
<dbReference type="Proteomes" id="UP000620046">
    <property type="component" value="Unassembled WGS sequence"/>
</dbReference>
<dbReference type="SUPFAM" id="SSF53335">
    <property type="entry name" value="S-adenosyl-L-methionine-dependent methyltransferases"/>
    <property type="match status" value="1"/>
</dbReference>
<name>A0ABQ1GFX1_9GAMM</name>
<evidence type="ECO:0000313" key="2">
    <source>
        <dbReference type="Proteomes" id="UP000620046"/>
    </source>
</evidence>
<evidence type="ECO:0000313" key="1">
    <source>
        <dbReference type="EMBL" id="GGA42836.1"/>
    </source>
</evidence>
<accession>A0ABQ1GFX1</accession>
<dbReference type="InterPro" id="IPR029063">
    <property type="entry name" value="SAM-dependent_MTases_sf"/>
</dbReference>
<protein>
    <recommendedName>
        <fullName evidence="3">Macrocin-O-methyltransferase (TylF)</fullName>
    </recommendedName>
</protein>
<gene>
    <name evidence="1" type="ORF">GCM10010981_34930</name>
</gene>
<dbReference type="InterPro" id="IPR008884">
    <property type="entry name" value="TylF_MeTrfase"/>
</dbReference>
<sequence length="227" mass="26055">MNQKIMNPRIAKFVKETQFHSPLRRYFFPRYAYNFTPPQLVFLCQCIEETRHADGVIAEVGCFDGSATVFLNKYMDAKGIDKDYFAIDTFSGFVAEDVRVEVDSRGKTKSMFAGFQSNKKKWFDGTMAQNNITRVRSIQADVNEFDLTSLKKLSFCLLDVDLYRPIKKSLGELYAILAPGGMIVVDDCDASHECWDGADQAYKEFMKDKNELPYIMHNKLGVIRKRS</sequence>
<dbReference type="EMBL" id="BMJA01000003">
    <property type="protein sequence ID" value="GGA42836.1"/>
    <property type="molecule type" value="Genomic_DNA"/>
</dbReference>
<dbReference type="RefSeq" id="WP_188796167.1">
    <property type="nucleotide sequence ID" value="NZ_BMJA01000003.1"/>
</dbReference>